<protein>
    <recommendedName>
        <fullName evidence="3">DUF3006 domain-containing protein</fullName>
    </recommendedName>
</protein>
<accession>E6UJ02</accession>
<dbReference type="EMBL" id="CP002403">
    <property type="protein sequence ID" value="ADU22268.1"/>
    <property type="molecule type" value="Genomic_DNA"/>
</dbReference>
<dbReference type="Gene3D" id="6.20.120.50">
    <property type="match status" value="1"/>
</dbReference>
<reference evidence="1 2" key="1">
    <citation type="journal article" date="2011" name="J. Bacteriol.">
        <title>Complete genome of the cellulolytic ruminal bacterium Ruminococcus albus 7.</title>
        <authorList>
            <person name="Suen G."/>
            <person name="Stevenson D.M."/>
            <person name="Bruce D.C."/>
            <person name="Chertkov O."/>
            <person name="Copeland A."/>
            <person name="Cheng J.F."/>
            <person name="Detter C."/>
            <person name="Detter J.C."/>
            <person name="Goodwin L.A."/>
            <person name="Han C.S."/>
            <person name="Hauser L.J."/>
            <person name="Ivanova N.N."/>
            <person name="Kyrpides N.C."/>
            <person name="Land M.L."/>
            <person name="Lapidus A."/>
            <person name="Lucas S."/>
            <person name="Ovchinnikova G."/>
            <person name="Pitluck S."/>
            <person name="Tapia R."/>
            <person name="Woyke T."/>
            <person name="Boyum J."/>
            <person name="Mead D."/>
            <person name="Weimer P.J."/>
        </authorList>
    </citation>
    <scope>NUCLEOTIDE SEQUENCE [LARGE SCALE GENOMIC DNA]</scope>
    <source>
        <strain evidence="2">ATCC 27210 / DSM 20455 / JCM 14654 / NCDO 2250 / 7</strain>
    </source>
</reference>
<dbReference type="AlphaFoldDB" id="E6UJ02"/>
<dbReference type="STRING" id="697329.Rumal_1770"/>
<dbReference type="Proteomes" id="UP000006919">
    <property type="component" value="Chromosome"/>
</dbReference>
<dbReference type="Pfam" id="PF11213">
    <property type="entry name" value="DUF3006"/>
    <property type="match status" value="1"/>
</dbReference>
<name>E6UJ02_RUMA7</name>
<proteinExistence type="predicted"/>
<evidence type="ECO:0000313" key="1">
    <source>
        <dbReference type="EMBL" id="ADU22268.1"/>
    </source>
</evidence>
<dbReference type="InterPro" id="IPR021377">
    <property type="entry name" value="DUF3006"/>
</dbReference>
<evidence type="ECO:0008006" key="3">
    <source>
        <dbReference type="Google" id="ProtNLM"/>
    </source>
</evidence>
<dbReference type="RefSeq" id="WP_013498433.1">
    <property type="nucleotide sequence ID" value="NC_014833.1"/>
</dbReference>
<dbReference type="OrthoDB" id="164847at2"/>
<sequence>MIFTVDRIEGSFAVCEDSNGDMVNIHLDKLPVEVRSGDILNLSDGQFLLERSAADKRRNKLSALQDKVLNKCTERSDRSTH</sequence>
<dbReference type="HOGENOM" id="CLU_181623_2_0_9"/>
<organism evidence="1 2">
    <name type="scientific">Ruminococcus albus (strain ATCC 27210 / DSM 20455 / JCM 14654 / NCDO 2250 / 7)</name>
    <dbReference type="NCBI Taxonomy" id="697329"/>
    <lineage>
        <taxon>Bacteria</taxon>
        <taxon>Bacillati</taxon>
        <taxon>Bacillota</taxon>
        <taxon>Clostridia</taxon>
        <taxon>Eubacteriales</taxon>
        <taxon>Oscillospiraceae</taxon>
        <taxon>Ruminococcus</taxon>
    </lineage>
</organism>
<evidence type="ECO:0000313" key="2">
    <source>
        <dbReference type="Proteomes" id="UP000006919"/>
    </source>
</evidence>
<dbReference type="KEGG" id="ral:Rumal_1770"/>
<gene>
    <name evidence="1" type="ordered locus">Rumal_1770</name>
</gene>